<dbReference type="Pfam" id="PF01392">
    <property type="entry name" value="Fz"/>
    <property type="match status" value="1"/>
</dbReference>
<organism evidence="3 4">
    <name type="scientific">Trichinella nativa</name>
    <dbReference type="NCBI Taxonomy" id="6335"/>
    <lineage>
        <taxon>Eukaryota</taxon>
        <taxon>Metazoa</taxon>
        <taxon>Ecdysozoa</taxon>
        <taxon>Nematoda</taxon>
        <taxon>Enoplea</taxon>
        <taxon>Dorylaimia</taxon>
        <taxon>Trichinellida</taxon>
        <taxon>Trichinellidae</taxon>
        <taxon>Trichinella</taxon>
    </lineage>
</organism>
<evidence type="ECO:0000313" key="3">
    <source>
        <dbReference type="EMBL" id="OUC42848.1"/>
    </source>
</evidence>
<protein>
    <recommendedName>
        <fullName evidence="2">FZ domain-containing protein</fullName>
    </recommendedName>
</protein>
<feature type="non-terminal residue" evidence="3">
    <location>
        <position position="76"/>
    </location>
</feature>
<evidence type="ECO:0000256" key="1">
    <source>
        <dbReference type="ARBA" id="ARBA00023157"/>
    </source>
</evidence>
<evidence type="ECO:0000259" key="2">
    <source>
        <dbReference type="Pfam" id="PF01392"/>
    </source>
</evidence>
<feature type="domain" description="FZ" evidence="2">
    <location>
        <begin position="4"/>
        <end position="66"/>
    </location>
</feature>
<dbReference type="Gene3D" id="1.10.2000.10">
    <property type="entry name" value="Frizzled cysteine-rich domain"/>
    <property type="match status" value="1"/>
</dbReference>
<proteinExistence type="predicted"/>
<dbReference type="InterPro" id="IPR036790">
    <property type="entry name" value="Frizzled_dom_sf"/>
</dbReference>
<dbReference type="AlphaFoldDB" id="A0A1Y3EIB2"/>
<feature type="non-terminal residue" evidence="3">
    <location>
        <position position="1"/>
    </location>
</feature>
<dbReference type="InterPro" id="IPR020067">
    <property type="entry name" value="Frizzled_dom"/>
</dbReference>
<keyword evidence="1" id="KW-1015">Disulfide bond</keyword>
<dbReference type="Proteomes" id="UP000243006">
    <property type="component" value="Unassembled WGS sequence"/>
</dbReference>
<sequence>TSGYENFYRLSHCWPYLKEMLCSAMMAPCKNSRVRLISESLCIETRDQCQFLIKHGRWPKILSNCRDSKLYSRDCK</sequence>
<gene>
    <name evidence="3" type="ORF">D917_10199</name>
</gene>
<dbReference type="EMBL" id="LVZM01016409">
    <property type="protein sequence ID" value="OUC42848.1"/>
    <property type="molecule type" value="Genomic_DNA"/>
</dbReference>
<reference evidence="3 4" key="1">
    <citation type="submission" date="2015-04" db="EMBL/GenBank/DDBJ databases">
        <title>Draft genome of the roundworm Trichinella nativa.</title>
        <authorList>
            <person name="Mitreva M."/>
        </authorList>
    </citation>
    <scope>NUCLEOTIDE SEQUENCE [LARGE SCALE GENOMIC DNA]</scope>
    <source>
        <strain evidence="3 4">ISS45</strain>
    </source>
</reference>
<evidence type="ECO:0000313" key="4">
    <source>
        <dbReference type="Proteomes" id="UP000243006"/>
    </source>
</evidence>
<name>A0A1Y3EIB2_9BILA</name>
<comment type="caution">
    <text evidence="3">The sequence shown here is derived from an EMBL/GenBank/DDBJ whole genome shotgun (WGS) entry which is preliminary data.</text>
</comment>
<dbReference type="SUPFAM" id="SSF63501">
    <property type="entry name" value="Frizzled cysteine-rich domain"/>
    <property type="match status" value="1"/>
</dbReference>
<accession>A0A1Y3EIB2</accession>